<accession>A0ABP0U200</accession>
<keyword evidence="2" id="KW-1185">Reference proteome</keyword>
<evidence type="ECO:0000313" key="1">
    <source>
        <dbReference type="EMBL" id="CAK9210486.1"/>
    </source>
</evidence>
<protein>
    <submittedName>
        <fullName evidence="1">Uncharacterized protein</fullName>
    </submittedName>
</protein>
<reference evidence="1" key="1">
    <citation type="submission" date="2024-02" db="EMBL/GenBank/DDBJ databases">
        <authorList>
            <consortium name="ELIXIR-Norway"/>
            <consortium name="Elixir Norway"/>
        </authorList>
    </citation>
    <scope>NUCLEOTIDE SEQUENCE</scope>
</reference>
<proteinExistence type="predicted"/>
<dbReference type="EMBL" id="OZ019910">
    <property type="protein sequence ID" value="CAK9210486.1"/>
    <property type="molecule type" value="Genomic_DNA"/>
</dbReference>
<dbReference type="Proteomes" id="UP001497512">
    <property type="component" value="Chromosome 18"/>
</dbReference>
<organism evidence="1 2">
    <name type="scientific">Sphagnum troendelagicum</name>
    <dbReference type="NCBI Taxonomy" id="128251"/>
    <lineage>
        <taxon>Eukaryota</taxon>
        <taxon>Viridiplantae</taxon>
        <taxon>Streptophyta</taxon>
        <taxon>Embryophyta</taxon>
        <taxon>Bryophyta</taxon>
        <taxon>Sphagnophytina</taxon>
        <taxon>Sphagnopsida</taxon>
        <taxon>Sphagnales</taxon>
        <taxon>Sphagnaceae</taxon>
        <taxon>Sphagnum</taxon>
    </lineage>
</organism>
<evidence type="ECO:0000313" key="2">
    <source>
        <dbReference type="Proteomes" id="UP001497512"/>
    </source>
</evidence>
<name>A0ABP0U200_9BRYO</name>
<gene>
    <name evidence="1" type="ORF">CSSPTR1EN2_LOCUS10184</name>
</gene>
<sequence length="91" mass="9504">MASCTCRCGNHLGDSPDVLEASGGTRETAAQIDSKLSTITNASSDHDASCIDRVAVKHLPRSVVMSVFTRTVSFESTSGKLATRLAASCIT</sequence>